<dbReference type="PANTHER" id="PTHR43292:SF3">
    <property type="entry name" value="ACYL-COA DEHYDROGENASE FADE29"/>
    <property type="match status" value="1"/>
</dbReference>
<dbReference type="GO" id="GO:0005886">
    <property type="term" value="C:plasma membrane"/>
    <property type="evidence" value="ECO:0007669"/>
    <property type="project" value="TreeGrafter"/>
</dbReference>
<reference evidence="3 4" key="1">
    <citation type="submission" date="2018-08" db="EMBL/GenBank/DDBJ databases">
        <title>Streptomyces NEAU-D10 sp. nov., a novel Actinomycete isolated from soil.</title>
        <authorList>
            <person name="Jin L."/>
        </authorList>
    </citation>
    <scope>NUCLEOTIDE SEQUENCE [LARGE SCALE GENOMIC DNA]</scope>
    <source>
        <strain evidence="3 4">NEAU-D10</strain>
    </source>
</reference>
<evidence type="ECO:0000256" key="1">
    <source>
        <dbReference type="ARBA" id="ARBA00023002"/>
    </source>
</evidence>
<accession>A0A371PXN5</accession>
<keyword evidence="1" id="KW-0560">Oxidoreductase</keyword>
<dbReference type="Gene3D" id="2.40.110.10">
    <property type="entry name" value="Butyryl-CoA Dehydrogenase, subunit A, domain 2"/>
    <property type="match status" value="1"/>
</dbReference>
<dbReference type="InterPro" id="IPR046373">
    <property type="entry name" value="Acyl-CoA_Oxase/DH_mid-dom_sf"/>
</dbReference>
<dbReference type="GO" id="GO:0016627">
    <property type="term" value="F:oxidoreductase activity, acting on the CH-CH group of donors"/>
    <property type="evidence" value="ECO:0007669"/>
    <property type="project" value="InterPro"/>
</dbReference>
<evidence type="ECO:0000259" key="2">
    <source>
        <dbReference type="Pfam" id="PF02770"/>
    </source>
</evidence>
<dbReference type="EMBL" id="QUAC01000223">
    <property type="protein sequence ID" value="REK87230.1"/>
    <property type="molecule type" value="Genomic_DNA"/>
</dbReference>
<name>A0A371PXN5_STRIH</name>
<dbReference type="RefSeq" id="WP_128509998.1">
    <property type="nucleotide sequence ID" value="NZ_QUAC01000223.1"/>
</dbReference>
<dbReference type="SUPFAM" id="SSF56645">
    <property type="entry name" value="Acyl-CoA dehydrogenase NM domain-like"/>
    <property type="match status" value="1"/>
</dbReference>
<dbReference type="AlphaFoldDB" id="A0A371PXN5"/>
<dbReference type="InterPro" id="IPR006091">
    <property type="entry name" value="Acyl-CoA_Oxase/DH_mid-dom"/>
</dbReference>
<proteinExistence type="predicted"/>
<gene>
    <name evidence="3" type="ORF">DY245_28005</name>
</gene>
<organism evidence="3 4">
    <name type="scientific">Streptomyces inhibens</name>
    <dbReference type="NCBI Taxonomy" id="2293571"/>
    <lineage>
        <taxon>Bacteria</taxon>
        <taxon>Bacillati</taxon>
        <taxon>Actinomycetota</taxon>
        <taxon>Actinomycetes</taxon>
        <taxon>Kitasatosporales</taxon>
        <taxon>Streptomycetaceae</taxon>
        <taxon>Streptomyces</taxon>
    </lineage>
</organism>
<feature type="domain" description="Acyl-CoA oxidase/dehydrogenase middle" evidence="2">
    <location>
        <begin position="10"/>
        <end position="83"/>
    </location>
</feature>
<keyword evidence="4" id="KW-1185">Reference proteome</keyword>
<dbReference type="PANTHER" id="PTHR43292">
    <property type="entry name" value="ACYL-COA DEHYDROGENASE"/>
    <property type="match status" value="1"/>
</dbReference>
<dbReference type="Pfam" id="PF02770">
    <property type="entry name" value="Acyl-CoA_dh_M"/>
    <property type="match status" value="1"/>
</dbReference>
<dbReference type="InterPro" id="IPR009100">
    <property type="entry name" value="AcylCoA_DH/oxidase_NM_dom_sf"/>
</dbReference>
<dbReference type="Proteomes" id="UP000262477">
    <property type="component" value="Unassembled WGS sequence"/>
</dbReference>
<evidence type="ECO:0000313" key="4">
    <source>
        <dbReference type="Proteomes" id="UP000262477"/>
    </source>
</evidence>
<evidence type="ECO:0000313" key="3">
    <source>
        <dbReference type="EMBL" id="REK87230.1"/>
    </source>
</evidence>
<dbReference type="InterPro" id="IPR052161">
    <property type="entry name" value="Mycobact_Acyl-CoA_DH"/>
</dbReference>
<comment type="caution">
    <text evidence="3">The sequence shown here is derived from an EMBL/GenBank/DDBJ whole genome shotgun (WGS) entry which is preliminary data.</text>
</comment>
<sequence>MESRLPSPKARLDGDRWVLKGQKLWPSGAHRANWMFVLARTNPKAVARRWISMLLVPLDQPGIEVRPIRNVTGETDFNEVFFDAATT</sequence>
<protein>
    <recommendedName>
        <fullName evidence="2">Acyl-CoA oxidase/dehydrogenase middle domain-containing protein</fullName>
    </recommendedName>
</protein>
<dbReference type="OrthoDB" id="3964153at2"/>